<dbReference type="AlphaFoldDB" id="T0JAB7"/>
<reference evidence="1 2" key="1">
    <citation type="journal article" date="2013" name="Genome Announc.">
        <title>Draft Genome Sequence of Sphingobium lactosutens Strain DS20T, Isolated from a Hexachlorocyclohexane Dumpsite.</title>
        <authorList>
            <person name="Kumar R."/>
            <person name="Dwivedi V."/>
            <person name="Negi V."/>
            <person name="Khurana J.P."/>
            <person name="Lal R."/>
        </authorList>
    </citation>
    <scope>NUCLEOTIDE SEQUENCE [LARGE SCALE GENOMIC DNA]</scope>
    <source>
        <strain evidence="1 2">DS20</strain>
    </source>
</reference>
<sequence length="111" mass="12257">MSITGKLRADVEKIGASVEGVGAHRAVAVRLLDGEKIWAYPIVGIPTAEILNDVADKARRAEQQEIPVLVYDHIGIRDAWNAHLRWLGDHIRAVRTIKVSEAGWALAAWEN</sequence>
<organism evidence="1 2">
    <name type="scientific">Sphingobium lactosutens DS20</name>
    <dbReference type="NCBI Taxonomy" id="1331060"/>
    <lineage>
        <taxon>Bacteria</taxon>
        <taxon>Pseudomonadati</taxon>
        <taxon>Pseudomonadota</taxon>
        <taxon>Alphaproteobacteria</taxon>
        <taxon>Sphingomonadales</taxon>
        <taxon>Sphingomonadaceae</taxon>
        <taxon>Sphingobium</taxon>
    </lineage>
</organism>
<dbReference type="Proteomes" id="UP000015531">
    <property type="component" value="Unassembled WGS sequence"/>
</dbReference>
<name>T0JAB7_9SPHN</name>
<dbReference type="eggNOG" id="ENOG502Z9KM">
    <property type="taxonomic scope" value="Bacteria"/>
</dbReference>
<dbReference type="PATRIC" id="fig|1331060.3.peg.244"/>
<gene>
    <name evidence="1" type="ORF">RLDS_01365</name>
</gene>
<keyword evidence="2" id="KW-1185">Reference proteome</keyword>
<evidence type="ECO:0000313" key="1">
    <source>
        <dbReference type="EMBL" id="EQB18839.1"/>
    </source>
</evidence>
<proteinExistence type="predicted"/>
<evidence type="ECO:0000313" key="2">
    <source>
        <dbReference type="Proteomes" id="UP000015531"/>
    </source>
</evidence>
<dbReference type="EMBL" id="ATDP01000039">
    <property type="protein sequence ID" value="EQB18839.1"/>
    <property type="molecule type" value="Genomic_DNA"/>
</dbReference>
<comment type="caution">
    <text evidence="1">The sequence shown here is derived from an EMBL/GenBank/DDBJ whole genome shotgun (WGS) entry which is preliminary data.</text>
</comment>
<protein>
    <submittedName>
        <fullName evidence="1">Uncharacterized protein</fullName>
    </submittedName>
</protein>
<accession>T0JAB7</accession>